<organism evidence="7 8">
    <name type="scientific">Anisodus tanguticus</name>
    <dbReference type="NCBI Taxonomy" id="243964"/>
    <lineage>
        <taxon>Eukaryota</taxon>
        <taxon>Viridiplantae</taxon>
        <taxon>Streptophyta</taxon>
        <taxon>Embryophyta</taxon>
        <taxon>Tracheophyta</taxon>
        <taxon>Spermatophyta</taxon>
        <taxon>Magnoliopsida</taxon>
        <taxon>eudicotyledons</taxon>
        <taxon>Gunneridae</taxon>
        <taxon>Pentapetalae</taxon>
        <taxon>asterids</taxon>
        <taxon>lamiids</taxon>
        <taxon>Solanales</taxon>
        <taxon>Solanaceae</taxon>
        <taxon>Solanoideae</taxon>
        <taxon>Hyoscyameae</taxon>
        <taxon>Anisodus</taxon>
    </lineage>
</organism>
<gene>
    <name evidence="7" type="ORF">RND71_014290</name>
</gene>
<dbReference type="InterPro" id="IPR036568">
    <property type="entry name" value="GGCT-like_sf"/>
</dbReference>
<evidence type="ECO:0000259" key="6">
    <source>
        <dbReference type="Pfam" id="PF06094"/>
    </source>
</evidence>
<dbReference type="InterPro" id="IPR039126">
    <property type="entry name" value="GGACT"/>
</dbReference>
<keyword evidence="8" id="KW-1185">Reference proteome</keyword>
<protein>
    <recommendedName>
        <fullName evidence="5">Gamma-glutamylcyclotransferase family protein</fullName>
    </recommendedName>
</protein>
<keyword evidence="3" id="KW-0808">Transferase</keyword>
<dbReference type="GO" id="GO:0061929">
    <property type="term" value="F:gamma-glutamylaminecyclotransferase activity"/>
    <property type="evidence" value="ECO:0007669"/>
    <property type="project" value="InterPro"/>
</dbReference>
<comment type="similarity">
    <text evidence="2 5">Belongs to the gamma-glutamylcyclotransferase family.</text>
</comment>
<dbReference type="Pfam" id="PF06094">
    <property type="entry name" value="GGACT"/>
    <property type="match status" value="1"/>
</dbReference>
<dbReference type="GO" id="GO:0016746">
    <property type="term" value="F:acyltransferase activity"/>
    <property type="evidence" value="ECO:0007669"/>
    <property type="project" value="UniProtKB-KW"/>
</dbReference>
<sequence>MAIAEGATKTDSRLIFSYGTLKRGFPNHRLMENLIGAGDVICIGEYTTVGTFPLVCGPYGIPYLINIRGSGHRVRGELYKVNSSGIIPLDDLEGIEIGHYERLPVTVVSGDGGETVAAEAYFAHRSFGEGMWKRCGEVGIEEFTIEMAEKYERKEDRPLNRDFLQDIRNFISNGDY</sequence>
<evidence type="ECO:0000256" key="2">
    <source>
        <dbReference type="ARBA" id="ARBA00008861"/>
    </source>
</evidence>
<comment type="function">
    <text evidence="1">Putative gamma-glutamylcyclotransferase.</text>
</comment>
<comment type="caution">
    <text evidence="7">The sequence shown here is derived from an EMBL/GenBank/DDBJ whole genome shotgun (WGS) entry which is preliminary data.</text>
</comment>
<dbReference type="PANTHER" id="PTHR12510:SF15">
    <property type="entry name" value="GAMMA-GLUTAMYLCYCLOTRANSFERASE FAMILY PROTEIN"/>
    <property type="match status" value="1"/>
</dbReference>
<evidence type="ECO:0000256" key="5">
    <source>
        <dbReference type="RuleBase" id="RU367036"/>
    </source>
</evidence>
<feature type="domain" description="Gamma-glutamylcyclotransferase AIG2-like" evidence="6">
    <location>
        <begin position="15"/>
        <end position="132"/>
    </location>
</feature>
<dbReference type="SUPFAM" id="SSF110857">
    <property type="entry name" value="Gamma-glutamyl cyclotransferase-like"/>
    <property type="match status" value="1"/>
</dbReference>
<keyword evidence="3" id="KW-0012">Acyltransferase</keyword>
<evidence type="ECO:0000256" key="4">
    <source>
        <dbReference type="PIRSR" id="PIRSR639126-1"/>
    </source>
</evidence>
<feature type="active site" description="Proton acceptor" evidence="4">
    <location>
        <position position="93"/>
    </location>
</feature>
<evidence type="ECO:0000313" key="7">
    <source>
        <dbReference type="EMBL" id="KAK4366410.1"/>
    </source>
</evidence>
<dbReference type="InterPro" id="IPR013024">
    <property type="entry name" value="GGCT-like"/>
</dbReference>
<dbReference type="EMBL" id="JAVYJV010000007">
    <property type="protein sequence ID" value="KAK4366410.1"/>
    <property type="molecule type" value="Genomic_DNA"/>
</dbReference>
<proteinExistence type="inferred from homology"/>
<dbReference type="InterPro" id="IPR009288">
    <property type="entry name" value="AIG2-like_dom"/>
</dbReference>
<reference evidence="7" key="1">
    <citation type="submission" date="2023-12" db="EMBL/GenBank/DDBJ databases">
        <title>Genome assembly of Anisodus tanguticus.</title>
        <authorList>
            <person name="Wang Y.-J."/>
        </authorList>
    </citation>
    <scope>NUCLEOTIDE SEQUENCE</scope>
    <source>
        <strain evidence="7">KB-2021</strain>
        <tissue evidence="7">Leaf</tissue>
    </source>
</reference>
<dbReference type="AlphaFoldDB" id="A0AAE1SAX8"/>
<evidence type="ECO:0000256" key="3">
    <source>
        <dbReference type="ARBA" id="ARBA00023315"/>
    </source>
</evidence>
<dbReference type="PANTHER" id="PTHR12510">
    <property type="entry name" value="TROPONIN C-AKIN-1 PROTEIN"/>
    <property type="match status" value="1"/>
</dbReference>
<dbReference type="CDD" id="cd06661">
    <property type="entry name" value="GGCT_like"/>
    <property type="match status" value="1"/>
</dbReference>
<evidence type="ECO:0000256" key="1">
    <source>
        <dbReference type="ARBA" id="ARBA00002782"/>
    </source>
</evidence>
<accession>A0AAE1SAX8</accession>
<dbReference type="Gene3D" id="3.10.490.10">
    <property type="entry name" value="Gamma-glutamyl cyclotransferase-like"/>
    <property type="match status" value="1"/>
</dbReference>
<dbReference type="GO" id="GO:0005829">
    <property type="term" value="C:cytosol"/>
    <property type="evidence" value="ECO:0007669"/>
    <property type="project" value="TreeGrafter"/>
</dbReference>
<evidence type="ECO:0000313" key="8">
    <source>
        <dbReference type="Proteomes" id="UP001291623"/>
    </source>
</evidence>
<dbReference type="Proteomes" id="UP001291623">
    <property type="component" value="Unassembled WGS sequence"/>
</dbReference>
<name>A0AAE1SAX8_9SOLA</name>